<dbReference type="SUPFAM" id="SSF50985">
    <property type="entry name" value="RCC1/BLIP-II"/>
    <property type="match status" value="1"/>
</dbReference>
<dbReference type="Pfam" id="PF25390">
    <property type="entry name" value="WD40_RLD"/>
    <property type="match status" value="1"/>
</dbReference>
<dbReference type="Proteomes" id="UP000629371">
    <property type="component" value="Unassembled WGS sequence"/>
</dbReference>
<dbReference type="InterPro" id="IPR058923">
    <property type="entry name" value="RCC1-like_dom"/>
</dbReference>
<dbReference type="PROSITE" id="PS00626">
    <property type="entry name" value="RCC1_2"/>
    <property type="match status" value="3"/>
</dbReference>
<dbReference type="EMBL" id="JAERRI010000024">
    <property type="protein sequence ID" value="MBL1093990.1"/>
    <property type="molecule type" value="Genomic_DNA"/>
</dbReference>
<reference evidence="3 4" key="1">
    <citation type="submission" date="2021-01" db="EMBL/GenBank/DDBJ databases">
        <title>WGS of actinomycetes isolated from Thailand.</title>
        <authorList>
            <person name="Thawai C."/>
        </authorList>
    </citation>
    <scope>NUCLEOTIDE SEQUENCE [LARGE SCALE GENOMIC DNA]</scope>
    <source>
        <strain evidence="3 4">CH9-7</strain>
    </source>
</reference>
<dbReference type="InterPro" id="IPR051709">
    <property type="entry name" value="Ub-ligase/GTPase-reg"/>
</dbReference>
<proteinExistence type="predicted"/>
<protein>
    <submittedName>
        <fullName evidence="3">Chromosome condensation regulator RCC1</fullName>
    </submittedName>
</protein>
<accession>A0ABS1N215</accession>
<evidence type="ECO:0000313" key="3">
    <source>
        <dbReference type="EMBL" id="MBL1093990.1"/>
    </source>
</evidence>
<keyword evidence="4" id="KW-1185">Reference proteome</keyword>
<gene>
    <name evidence="3" type="ORF">JK360_32545</name>
</gene>
<dbReference type="PRINTS" id="PR00633">
    <property type="entry name" value="RCCNDNSATION"/>
</dbReference>
<sequence length="421" mass="42653">MVHPSFEQEHTGHSGIDLEQARGLVMAEGDLRSAVFQESAQEVSSPVISWVDVRVKGWGANGSYQLGDNSGMGRTRPGTVPGLTGAYITSLSTGGDGAGTGFGLALLSNGTVDAWGYNALGQLGDGTYAGPRAVPCTVYGLEGVVGIAAGGGHCLALLGNGTVRGWGYNNYCQLGDPSRNNHPTPVAVPGLEGVIAIAAGGNHSLALDNNGTVWTWGNNDAGQLGAGGTIGTPWARATPERVPGLTGVQRIAAGANHSLAVMADQTVRAWGANAYGQLGNNSRNPSSTPVTSVQLGSVTEIIAGASHSVALMSDSILQTWGYNLWGQLGNGSSGSAAADRLVPGPVNDSLATDITAMAAGSGHTLALRRDGTVLGWGYNNLGQLGDGSTTNRSTPVVVAKENGYPRKVIAAAAGGSHSYAI</sequence>
<keyword evidence="1" id="KW-0677">Repeat</keyword>
<feature type="domain" description="RCC1-like" evidence="2">
    <location>
        <begin position="55"/>
        <end position="419"/>
    </location>
</feature>
<dbReference type="InterPro" id="IPR000408">
    <property type="entry name" value="Reg_chr_condens"/>
</dbReference>
<comment type="caution">
    <text evidence="3">The sequence shown here is derived from an EMBL/GenBank/DDBJ whole genome shotgun (WGS) entry which is preliminary data.</text>
</comment>
<evidence type="ECO:0000259" key="2">
    <source>
        <dbReference type="Pfam" id="PF25390"/>
    </source>
</evidence>
<dbReference type="PANTHER" id="PTHR45622">
    <property type="entry name" value="UBIQUITIN-PROTEIN LIGASE E3A-RELATED"/>
    <property type="match status" value="1"/>
</dbReference>
<dbReference type="PANTHER" id="PTHR45622:SF70">
    <property type="entry name" value="SECRETION-REGULATING GUANINE NUCLEOTIDE EXCHANGE FACTOR"/>
    <property type="match status" value="1"/>
</dbReference>
<evidence type="ECO:0000256" key="1">
    <source>
        <dbReference type="ARBA" id="ARBA00022737"/>
    </source>
</evidence>
<dbReference type="InterPro" id="IPR009091">
    <property type="entry name" value="RCC1/BLIP-II"/>
</dbReference>
<name>A0ABS1N215_9ACTN</name>
<dbReference type="Gene3D" id="2.130.10.30">
    <property type="entry name" value="Regulator of chromosome condensation 1/beta-lactamase-inhibitor protein II"/>
    <property type="match status" value="2"/>
</dbReference>
<dbReference type="RefSeq" id="WP_201810211.1">
    <property type="nucleotide sequence ID" value="NZ_JAERRI010000024.1"/>
</dbReference>
<organism evidence="3 4">
    <name type="scientific">Streptomyces siderophoricus</name>
    <dbReference type="NCBI Taxonomy" id="2802281"/>
    <lineage>
        <taxon>Bacteria</taxon>
        <taxon>Bacillati</taxon>
        <taxon>Actinomycetota</taxon>
        <taxon>Actinomycetes</taxon>
        <taxon>Kitasatosporales</taxon>
        <taxon>Streptomycetaceae</taxon>
        <taxon>Streptomyces</taxon>
    </lineage>
</organism>
<evidence type="ECO:0000313" key="4">
    <source>
        <dbReference type="Proteomes" id="UP000629371"/>
    </source>
</evidence>
<dbReference type="PROSITE" id="PS50012">
    <property type="entry name" value="RCC1_3"/>
    <property type="match status" value="6"/>
</dbReference>